<dbReference type="Proteomes" id="UP001374535">
    <property type="component" value="Chromosome 4"/>
</dbReference>
<evidence type="ECO:0000313" key="3">
    <source>
        <dbReference type="Proteomes" id="UP001374535"/>
    </source>
</evidence>
<gene>
    <name evidence="2" type="ORF">V8G54_013624</name>
</gene>
<feature type="transmembrane region" description="Helical" evidence="1">
    <location>
        <begin position="12"/>
        <end position="32"/>
    </location>
</feature>
<keyword evidence="3" id="KW-1185">Reference proteome</keyword>
<feature type="transmembrane region" description="Helical" evidence="1">
    <location>
        <begin position="44"/>
        <end position="65"/>
    </location>
</feature>
<keyword evidence="1" id="KW-1133">Transmembrane helix</keyword>
<dbReference type="AlphaFoldDB" id="A0AAQ3NXA3"/>
<keyword evidence="1" id="KW-0472">Membrane</keyword>
<evidence type="ECO:0000313" key="2">
    <source>
        <dbReference type="EMBL" id="WVZ16058.1"/>
    </source>
</evidence>
<dbReference type="EMBL" id="CP144697">
    <property type="protein sequence ID" value="WVZ16058.1"/>
    <property type="molecule type" value="Genomic_DNA"/>
</dbReference>
<evidence type="ECO:0000256" key="1">
    <source>
        <dbReference type="SAM" id="Phobius"/>
    </source>
</evidence>
<name>A0AAQ3NXA3_VIGMU</name>
<reference evidence="2 3" key="1">
    <citation type="journal article" date="2023" name="Life. Sci Alliance">
        <title>Evolutionary insights into 3D genome organization and epigenetic landscape of Vigna mungo.</title>
        <authorList>
            <person name="Junaid A."/>
            <person name="Singh B."/>
            <person name="Bhatia S."/>
        </authorList>
    </citation>
    <scope>NUCLEOTIDE SEQUENCE [LARGE SCALE GENOMIC DNA]</scope>
    <source>
        <strain evidence="2">Urdbean</strain>
    </source>
</reference>
<organism evidence="2 3">
    <name type="scientific">Vigna mungo</name>
    <name type="common">Black gram</name>
    <name type="synonym">Phaseolus mungo</name>
    <dbReference type="NCBI Taxonomy" id="3915"/>
    <lineage>
        <taxon>Eukaryota</taxon>
        <taxon>Viridiplantae</taxon>
        <taxon>Streptophyta</taxon>
        <taxon>Embryophyta</taxon>
        <taxon>Tracheophyta</taxon>
        <taxon>Spermatophyta</taxon>
        <taxon>Magnoliopsida</taxon>
        <taxon>eudicotyledons</taxon>
        <taxon>Gunneridae</taxon>
        <taxon>Pentapetalae</taxon>
        <taxon>rosids</taxon>
        <taxon>fabids</taxon>
        <taxon>Fabales</taxon>
        <taxon>Fabaceae</taxon>
        <taxon>Papilionoideae</taxon>
        <taxon>50 kb inversion clade</taxon>
        <taxon>NPAAA clade</taxon>
        <taxon>indigoferoid/millettioid clade</taxon>
        <taxon>Phaseoleae</taxon>
        <taxon>Vigna</taxon>
    </lineage>
</organism>
<protein>
    <submittedName>
        <fullName evidence="2">Uncharacterized protein</fullName>
    </submittedName>
</protein>
<accession>A0AAQ3NXA3</accession>
<keyword evidence="1" id="KW-0812">Transmembrane</keyword>
<proteinExistence type="predicted"/>
<sequence length="182" mass="20739">MLLWLWDQGLHWWGLGNSCCLFLLWCWCWSYLWHRLLWSNSDDVVVGIQCWLKIIFLLLMFGHLLQKCHNSSVFSGSNGSLLCKNLPFPVDPLHLLHSPRFFSSDTLLFSLLNGLQEPPLQLLLFLYNFLHESLKEVLPLPLSLASCSPSLRGCFLRRGGGRAGIGQEISRNVGEGRWGDGV</sequence>